<evidence type="ECO:0000256" key="2">
    <source>
        <dbReference type="ARBA" id="ARBA00022448"/>
    </source>
</evidence>
<dbReference type="InterPro" id="IPR045058">
    <property type="entry name" value="GIMA/IAN/Toc"/>
</dbReference>
<dbReference type="GO" id="GO:0009707">
    <property type="term" value="C:chloroplast outer membrane"/>
    <property type="evidence" value="ECO:0007669"/>
    <property type="project" value="UniProtKB-SubCell"/>
</dbReference>
<keyword evidence="6" id="KW-0479">Metal-binding</keyword>
<dbReference type="Gene3D" id="3.40.50.300">
    <property type="entry name" value="P-loop containing nucleotide triphosphate hydrolases"/>
    <property type="match status" value="1"/>
</dbReference>
<keyword evidence="7" id="KW-0547">Nucleotide-binding</keyword>
<dbReference type="Pfam" id="PF11886">
    <property type="entry name" value="TOC159_MAD"/>
    <property type="match status" value="2"/>
</dbReference>
<evidence type="ECO:0000313" key="19">
    <source>
        <dbReference type="Proteomes" id="UP001161247"/>
    </source>
</evidence>
<evidence type="ECO:0000256" key="14">
    <source>
        <dbReference type="ARBA" id="ARBA00023136"/>
    </source>
</evidence>
<evidence type="ECO:0000256" key="13">
    <source>
        <dbReference type="ARBA" id="ARBA00023134"/>
    </source>
</evidence>
<comment type="cofactor">
    <cofactor evidence="1">
        <name>Mg(2+)</name>
        <dbReference type="ChEBI" id="CHEBI:18420"/>
    </cofactor>
</comment>
<dbReference type="Pfam" id="PF04548">
    <property type="entry name" value="AIG1"/>
    <property type="match status" value="1"/>
</dbReference>
<proteinExistence type="inferred from homology"/>
<evidence type="ECO:0000256" key="12">
    <source>
        <dbReference type="ARBA" id="ARBA00022989"/>
    </source>
</evidence>
<evidence type="ECO:0000256" key="3">
    <source>
        <dbReference type="ARBA" id="ARBA00022528"/>
    </source>
</evidence>
<dbReference type="PANTHER" id="PTHR10903:SF135">
    <property type="entry name" value="TRANSLOCASE OF CHLOROPLAST 120, CHLOROPLASTIC-RELATED"/>
    <property type="match status" value="1"/>
</dbReference>
<keyword evidence="8" id="KW-0378">Hydrolase</keyword>
<evidence type="ECO:0000256" key="1">
    <source>
        <dbReference type="ARBA" id="ARBA00001946"/>
    </source>
</evidence>
<keyword evidence="2" id="KW-0813">Transport</keyword>
<dbReference type="InterPro" id="IPR024283">
    <property type="entry name" value="TOC159_MAD"/>
</dbReference>
<evidence type="ECO:0000256" key="10">
    <source>
        <dbReference type="ARBA" id="ARBA00022842"/>
    </source>
</evidence>
<dbReference type="PANTHER" id="PTHR10903">
    <property type="entry name" value="GTPASE, IMAP FAMILY MEMBER-RELATED"/>
    <property type="match status" value="1"/>
</dbReference>
<keyword evidence="5" id="KW-0812">Transmembrane</keyword>
<dbReference type="GO" id="GO:0045036">
    <property type="term" value="P:protein targeting to chloroplast"/>
    <property type="evidence" value="ECO:0007669"/>
    <property type="project" value="TreeGrafter"/>
</dbReference>
<evidence type="ECO:0000256" key="9">
    <source>
        <dbReference type="ARBA" id="ARBA00022805"/>
    </source>
</evidence>
<organism evidence="18 19">
    <name type="scientific">Oldenlandia corymbosa var. corymbosa</name>
    <dbReference type="NCBI Taxonomy" id="529605"/>
    <lineage>
        <taxon>Eukaryota</taxon>
        <taxon>Viridiplantae</taxon>
        <taxon>Streptophyta</taxon>
        <taxon>Embryophyta</taxon>
        <taxon>Tracheophyta</taxon>
        <taxon>Spermatophyta</taxon>
        <taxon>Magnoliopsida</taxon>
        <taxon>eudicotyledons</taxon>
        <taxon>Gunneridae</taxon>
        <taxon>Pentapetalae</taxon>
        <taxon>asterids</taxon>
        <taxon>lamiids</taxon>
        <taxon>Gentianales</taxon>
        <taxon>Rubiaceae</taxon>
        <taxon>Rubioideae</taxon>
        <taxon>Spermacoceae</taxon>
        <taxon>Hedyotis-Oldenlandia complex</taxon>
        <taxon>Oldenlandia</taxon>
    </lineage>
</organism>
<name>A0AAV1CW04_OLDCO</name>
<evidence type="ECO:0000256" key="11">
    <source>
        <dbReference type="ARBA" id="ARBA00022927"/>
    </source>
</evidence>
<accession>A0AAV1CW04</accession>
<evidence type="ECO:0000256" key="7">
    <source>
        <dbReference type="ARBA" id="ARBA00022741"/>
    </source>
</evidence>
<dbReference type="InterPro" id="IPR027417">
    <property type="entry name" value="P-loop_NTPase"/>
</dbReference>
<keyword evidence="4" id="KW-0934">Plastid</keyword>
<comment type="subcellular location">
    <subcellularLocation>
        <location evidence="15">Plastid</location>
        <location evidence="15">Chloroplast outer membrane</location>
        <topology evidence="15">Single-pass membrane protein</topology>
    </subcellularLocation>
</comment>
<dbReference type="AlphaFoldDB" id="A0AAV1CW04"/>
<evidence type="ECO:0000256" key="16">
    <source>
        <dbReference type="ARBA" id="ARBA00023775"/>
    </source>
</evidence>
<reference evidence="18" key="1">
    <citation type="submission" date="2023-03" db="EMBL/GenBank/DDBJ databases">
        <authorList>
            <person name="Julca I."/>
        </authorList>
    </citation>
    <scope>NUCLEOTIDE SEQUENCE</scope>
</reference>
<evidence type="ECO:0000256" key="15">
    <source>
        <dbReference type="ARBA" id="ARBA00023766"/>
    </source>
</evidence>
<feature type="domain" description="AIG1-type G" evidence="17">
    <location>
        <begin position="89"/>
        <end position="325"/>
    </location>
</feature>
<dbReference type="GO" id="GO:0046872">
    <property type="term" value="F:metal ion binding"/>
    <property type="evidence" value="ECO:0007669"/>
    <property type="project" value="UniProtKB-KW"/>
</dbReference>
<evidence type="ECO:0000256" key="6">
    <source>
        <dbReference type="ARBA" id="ARBA00022723"/>
    </source>
</evidence>
<keyword evidence="10" id="KW-0460">Magnesium</keyword>
<dbReference type="GO" id="GO:0015031">
    <property type="term" value="P:protein transport"/>
    <property type="evidence" value="ECO:0007669"/>
    <property type="project" value="UniProtKB-KW"/>
</dbReference>
<keyword evidence="19" id="KW-1185">Reference proteome</keyword>
<sequence>MPEISAHPAGDETLEKLQKIRVKFLRLAHRLGQTPHNDVVSHVLYKLDFAEAEHLNGTNRSKPAVFNFDGDISTAEQLEASSSGQNPLDFSCTILVLGISGVGKSATINSIFDDVKFDTHAFESGTEKVQEAVGTVQGINVRVIDTPGLLPSLSDQCKNETTLKTIRRHMKKTEPDIVLYLDRLDMPSWEFEDMQLLKTVTKVLGPSIWLNAIVVLTHGQFYPPPEEPNSYEMFVTQRSRIVQQAIYYASGHEHFLMNPIALVENHPNCSTNRDGNRVLPNGQVWKTQLLLLCFGSTILGEAKTLSKSLDTSPPPYLPLLLLSSLLERRISPPSPLGPHGDDFSNPWLVKPVTNGSTSRWDHEVDFGGINVEKLFIVTQENIPISFSGQFSKDKKQTHLQMDLVSEIKHWEEGKSTPVSLSGRFSKDIIATHLEMEMASTIQHGEGKSTSLGLDLQSVDNNNIIYTLRSETRFRNWRRNEPLAGLSLTLFDGEVAGGLKFEDKLTLGEKGHQMVVSGGAIVAGNREIACGGTLEATQMSGFLSKLGLCALSCGGDLAVGCNLVSQFIPVGWNSTLNSRVSVNNKGSGQVSVHFKSSQFVPIVVLFAVFPLVRKLLSRFQYMKIIN</sequence>
<evidence type="ECO:0000259" key="17">
    <source>
        <dbReference type="PROSITE" id="PS51720"/>
    </source>
</evidence>
<dbReference type="InterPro" id="IPR006703">
    <property type="entry name" value="G_AIG1"/>
</dbReference>
<keyword evidence="11" id="KW-0653">Protein transport</keyword>
<evidence type="ECO:0000256" key="8">
    <source>
        <dbReference type="ARBA" id="ARBA00022801"/>
    </source>
</evidence>
<dbReference type="EMBL" id="OX459120">
    <property type="protein sequence ID" value="CAI9099637.1"/>
    <property type="molecule type" value="Genomic_DNA"/>
</dbReference>
<keyword evidence="9" id="KW-1002">Plastid outer membrane</keyword>
<evidence type="ECO:0000256" key="5">
    <source>
        <dbReference type="ARBA" id="ARBA00022692"/>
    </source>
</evidence>
<dbReference type="GO" id="GO:0016787">
    <property type="term" value="F:hydrolase activity"/>
    <property type="evidence" value="ECO:0007669"/>
    <property type="project" value="UniProtKB-KW"/>
</dbReference>
<protein>
    <submittedName>
        <fullName evidence="18">OLC1v1036489C1</fullName>
    </submittedName>
</protein>
<evidence type="ECO:0000313" key="18">
    <source>
        <dbReference type="EMBL" id="CAI9099637.1"/>
    </source>
</evidence>
<evidence type="ECO:0000256" key="4">
    <source>
        <dbReference type="ARBA" id="ARBA00022640"/>
    </source>
</evidence>
<keyword evidence="12" id="KW-1133">Transmembrane helix</keyword>
<gene>
    <name evidence="18" type="ORF">OLC1_LOCUS9615</name>
</gene>
<keyword evidence="3" id="KW-0150">Chloroplast</keyword>
<dbReference type="SUPFAM" id="SSF52540">
    <property type="entry name" value="P-loop containing nucleoside triphosphate hydrolases"/>
    <property type="match status" value="1"/>
</dbReference>
<keyword evidence="13" id="KW-0342">GTP-binding</keyword>
<keyword evidence="14" id="KW-0472">Membrane</keyword>
<comment type="similarity">
    <text evidence="16">Belongs to the TRAFAC class TrmE-Era-EngA-EngB-Septin-like GTPase superfamily. AIG1/Toc34/Toc159-like paraseptin GTPase family. TOC159 subfamily.</text>
</comment>
<dbReference type="PROSITE" id="PS51720">
    <property type="entry name" value="G_AIG1"/>
    <property type="match status" value="1"/>
</dbReference>
<dbReference type="Proteomes" id="UP001161247">
    <property type="component" value="Chromosome 3"/>
</dbReference>
<dbReference type="GO" id="GO:0005525">
    <property type="term" value="F:GTP binding"/>
    <property type="evidence" value="ECO:0007669"/>
    <property type="project" value="UniProtKB-KW"/>
</dbReference>